<protein>
    <recommendedName>
        <fullName evidence="4">Acyltransferase 3 domain-containing protein</fullName>
    </recommendedName>
</protein>
<name>A0A9P5NCN5_GYMJU</name>
<feature type="transmembrane region" description="Helical" evidence="1">
    <location>
        <begin position="307"/>
        <end position="325"/>
    </location>
</feature>
<evidence type="ECO:0000313" key="3">
    <source>
        <dbReference type="Proteomes" id="UP000724874"/>
    </source>
</evidence>
<proteinExistence type="predicted"/>
<organism evidence="2 3">
    <name type="scientific">Gymnopilus junonius</name>
    <name type="common">Spectacular rustgill mushroom</name>
    <name type="synonym">Gymnopilus spectabilis subsp. junonius</name>
    <dbReference type="NCBI Taxonomy" id="109634"/>
    <lineage>
        <taxon>Eukaryota</taxon>
        <taxon>Fungi</taxon>
        <taxon>Dikarya</taxon>
        <taxon>Basidiomycota</taxon>
        <taxon>Agaricomycotina</taxon>
        <taxon>Agaricomycetes</taxon>
        <taxon>Agaricomycetidae</taxon>
        <taxon>Agaricales</taxon>
        <taxon>Agaricineae</taxon>
        <taxon>Hymenogastraceae</taxon>
        <taxon>Gymnopilus</taxon>
    </lineage>
</organism>
<feature type="transmembrane region" description="Helical" evidence="1">
    <location>
        <begin position="277"/>
        <end position="295"/>
    </location>
</feature>
<feature type="transmembrane region" description="Helical" evidence="1">
    <location>
        <begin position="116"/>
        <end position="135"/>
    </location>
</feature>
<gene>
    <name evidence="2" type="ORF">CPB84DRAFT_1794708</name>
</gene>
<keyword evidence="3" id="KW-1185">Reference proteome</keyword>
<dbReference type="Proteomes" id="UP000724874">
    <property type="component" value="Unassembled WGS sequence"/>
</dbReference>
<feature type="transmembrane region" description="Helical" evidence="1">
    <location>
        <begin position="28"/>
        <end position="47"/>
    </location>
</feature>
<dbReference type="EMBL" id="JADNYJ010000166">
    <property type="protein sequence ID" value="KAF8877743.1"/>
    <property type="molecule type" value="Genomic_DNA"/>
</dbReference>
<dbReference type="AlphaFoldDB" id="A0A9P5NCN5"/>
<feature type="transmembrane region" description="Helical" evidence="1">
    <location>
        <begin position="331"/>
        <end position="356"/>
    </location>
</feature>
<evidence type="ECO:0000313" key="2">
    <source>
        <dbReference type="EMBL" id="KAF8877743.1"/>
    </source>
</evidence>
<dbReference type="OrthoDB" id="4141464at2759"/>
<keyword evidence="1" id="KW-0472">Membrane</keyword>
<evidence type="ECO:0000256" key="1">
    <source>
        <dbReference type="SAM" id="Phobius"/>
    </source>
</evidence>
<comment type="caution">
    <text evidence="2">The sequence shown here is derived from an EMBL/GenBank/DDBJ whole genome shotgun (WGS) entry which is preliminary data.</text>
</comment>
<keyword evidence="1" id="KW-1133">Transmembrane helix</keyword>
<feature type="transmembrane region" description="Helical" evidence="1">
    <location>
        <begin position="158"/>
        <end position="176"/>
    </location>
</feature>
<feature type="transmembrane region" description="Helical" evidence="1">
    <location>
        <begin position="230"/>
        <end position="257"/>
    </location>
</feature>
<keyword evidence="1" id="KW-0812">Transmembrane</keyword>
<feature type="transmembrane region" description="Helical" evidence="1">
    <location>
        <begin position="53"/>
        <end position="73"/>
    </location>
</feature>
<accession>A0A9P5NCN5</accession>
<reference evidence="2" key="1">
    <citation type="submission" date="2020-11" db="EMBL/GenBank/DDBJ databases">
        <authorList>
            <consortium name="DOE Joint Genome Institute"/>
            <person name="Ahrendt S."/>
            <person name="Riley R."/>
            <person name="Andreopoulos W."/>
            <person name="LaButti K."/>
            <person name="Pangilinan J."/>
            <person name="Ruiz-duenas F.J."/>
            <person name="Barrasa J.M."/>
            <person name="Sanchez-Garcia M."/>
            <person name="Camarero S."/>
            <person name="Miyauchi S."/>
            <person name="Serrano A."/>
            <person name="Linde D."/>
            <person name="Babiker R."/>
            <person name="Drula E."/>
            <person name="Ayuso-Fernandez I."/>
            <person name="Pacheco R."/>
            <person name="Padilla G."/>
            <person name="Ferreira P."/>
            <person name="Barriuso J."/>
            <person name="Kellner H."/>
            <person name="Castanera R."/>
            <person name="Alfaro M."/>
            <person name="Ramirez L."/>
            <person name="Pisabarro A.G."/>
            <person name="Kuo A."/>
            <person name="Tritt A."/>
            <person name="Lipzen A."/>
            <person name="He G."/>
            <person name="Yan M."/>
            <person name="Ng V."/>
            <person name="Cullen D."/>
            <person name="Martin F."/>
            <person name="Rosso M.-N."/>
            <person name="Henrissat B."/>
            <person name="Hibbett D."/>
            <person name="Martinez A.T."/>
            <person name="Grigoriev I.V."/>
        </authorList>
    </citation>
    <scope>NUCLEOTIDE SEQUENCE</scope>
    <source>
        <strain evidence="2">AH 44721</strain>
    </source>
</reference>
<evidence type="ECO:0008006" key="4">
    <source>
        <dbReference type="Google" id="ProtNLM"/>
    </source>
</evidence>
<sequence length="380" mass="44069">MPGNFEREPNSLPLLIGKRSQRLHYLDNLRALLTVILIFHHAVYRISPAQQDILAIFHLINRSALWALFFFVSGRSAGLALSRLSDYQFFLSRALSSQWKVVFGGPGMSTPLSGPAAYILILLILDSLLLLFRWAERIHPEFIPSKFLNRLQPTSERHFTNIVALVLTTLVAWRFIHSSLNQLDFRILHLHIIDTNDEPGADAPLSYIVAYLFGLNFDRFKKYIIMDLPAAYISLFISLFAAYATMWLYLSIIIWQFPGSRFRLTTHNFLFAFWDTYLFYTIPVPLISIFSEASWATRDWGVLVKHTYIQSYLNMIPVLLALHWFKWVESWPWRAVIAGSIGVMASWLVMLLSVTLRNGLVRLVRRHKINRTLNALRRWA</sequence>